<organism evidence="2 3">
    <name type="scientific">Oikopleura dioica</name>
    <name type="common">Tunicate</name>
    <dbReference type="NCBI Taxonomy" id="34765"/>
    <lineage>
        <taxon>Eukaryota</taxon>
        <taxon>Metazoa</taxon>
        <taxon>Chordata</taxon>
        <taxon>Tunicata</taxon>
        <taxon>Appendicularia</taxon>
        <taxon>Copelata</taxon>
        <taxon>Oikopleuridae</taxon>
        <taxon>Oikopleura</taxon>
    </lineage>
</organism>
<keyword evidence="1" id="KW-0812">Transmembrane</keyword>
<feature type="transmembrane region" description="Helical" evidence="1">
    <location>
        <begin position="23"/>
        <end position="44"/>
    </location>
</feature>
<evidence type="ECO:0000313" key="3">
    <source>
        <dbReference type="Proteomes" id="UP001158576"/>
    </source>
</evidence>
<protein>
    <submittedName>
        <fullName evidence="2">Oidioi.mRNA.OKI2018_I69.chr2.g7387.t1.cds</fullName>
    </submittedName>
</protein>
<keyword evidence="1" id="KW-0472">Membrane</keyword>
<keyword evidence="1" id="KW-1133">Transmembrane helix</keyword>
<keyword evidence="3" id="KW-1185">Reference proteome</keyword>
<dbReference type="Proteomes" id="UP001158576">
    <property type="component" value="Chromosome 2"/>
</dbReference>
<sequence>MKLEKAPEMDSEDSVSQWPMQRIAAAIFVSLWSMVMVVPCLLFFRYSFQHLIATIVQFRKLKRKQSTTDKERARQMLSANPKPPIPEIDAGDFFNLTRQLKGRSKVFTSTKFNDRILLAQIQRRPTHKFAHFSRVETSLGTRN</sequence>
<accession>A0ABN7T6H5</accession>
<gene>
    <name evidence="2" type="ORF">OKIOD_LOCUS16152</name>
</gene>
<evidence type="ECO:0000313" key="2">
    <source>
        <dbReference type="EMBL" id="CAG5113268.1"/>
    </source>
</evidence>
<dbReference type="EMBL" id="OU015567">
    <property type="protein sequence ID" value="CAG5113268.1"/>
    <property type="molecule type" value="Genomic_DNA"/>
</dbReference>
<evidence type="ECO:0000256" key="1">
    <source>
        <dbReference type="SAM" id="Phobius"/>
    </source>
</evidence>
<reference evidence="2 3" key="1">
    <citation type="submission" date="2021-04" db="EMBL/GenBank/DDBJ databases">
        <authorList>
            <person name="Bliznina A."/>
        </authorList>
    </citation>
    <scope>NUCLEOTIDE SEQUENCE [LARGE SCALE GENOMIC DNA]</scope>
</reference>
<proteinExistence type="predicted"/>
<name>A0ABN7T6H5_OIKDI</name>